<sequence length="205" mass="24132">MKDLNYFEPYIEKKDFHIDKQFLIYPAIILLSIFTIFYTIYNQVKIKKNSQDITKLRLIVEDERINKKLDEIKDREIEVVNFKESLDKIKLLDASIEKESIIDNYLLDAITSRMPEDVFFTSISIYTDSIEIIGNSKDRWSIAQLGKTLESIDDFKEIFISNISSEEGYYNFILNINLKDVSEDEGDTNNEEVEHEEDDEAIDEE</sequence>
<dbReference type="EMBL" id="LT669839">
    <property type="protein sequence ID" value="SHD77182.1"/>
    <property type="molecule type" value="Genomic_DNA"/>
</dbReference>
<feature type="region of interest" description="Disordered" evidence="1">
    <location>
        <begin position="183"/>
        <end position="205"/>
    </location>
</feature>
<protein>
    <recommendedName>
        <fullName evidence="5">Fimbrial assembly family protein</fullName>
    </recommendedName>
</protein>
<dbReference type="AlphaFoldDB" id="M1YZG1"/>
<dbReference type="HOGENOM" id="CLU_101301_0_0_9"/>
<reference evidence="3 4" key="1">
    <citation type="submission" date="2016-11" db="EMBL/GenBank/DDBJ databases">
        <authorList>
            <person name="Manzoor S."/>
        </authorList>
    </citation>
    <scope>NUCLEOTIDE SEQUENCE [LARGE SCALE GENOMIC DNA]</scope>
    <source>
        <strain evidence="3">Clostridium ultunense strain Esp</strain>
    </source>
</reference>
<evidence type="ECO:0000313" key="3">
    <source>
        <dbReference type="EMBL" id="SHD77182.1"/>
    </source>
</evidence>
<dbReference type="OrthoDB" id="1707667at2"/>
<evidence type="ECO:0008006" key="5">
    <source>
        <dbReference type="Google" id="ProtNLM"/>
    </source>
</evidence>
<organism evidence="3 4">
    <name type="scientific">[Clostridium] ultunense Esp</name>
    <dbReference type="NCBI Taxonomy" id="1288971"/>
    <lineage>
        <taxon>Bacteria</taxon>
        <taxon>Bacillati</taxon>
        <taxon>Bacillota</taxon>
        <taxon>Tissierellia</taxon>
        <taxon>Tissierellales</taxon>
        <taxon>Tepidimicrobiaceae</taxon>
        <taxon>Schnuerera</taxon>
    </lineage>
</organism>
<feature type="transmembrane region" description="Helical" evidence="2">
    <location>
        <begin position="22"/>
        <end position="41"/>
    </location>
</feature>
<dbReference type="InterPro" id="IPR007813">
    <property type="entry name" value="PilN"/>
</dbReference>
<name>M1YZG1_9FIRM</name>
<evidence type="ECO:0000256" key="2">
    <source>
        <dbReference type="SAM" id="Phobius"/>
    </source>
</evidence>
<evidence type="ECO:0000256" key="1">
    <source>
        <dbReference type="SAM" id="MobiDB-lite"/>
    </source>
</evidence>
<keyword evidence="4" id="KW-1185">Reference proteome</keyword>
<keyword evidence="2" id="KW-0812">Transmembrane</keyword>
<keyword evidence="2" id="KW-0472">Membrane</keyword>
<dbReference type="Pfam" id="PF05137">
    <property type="entry name" value="PilN"/>
    <property type="match status" value="1"/>
</dbReference>
<accession>M1YZG1</accession>
<keyword evidence="2" id="KW-1133">Transmembrane helix</keyword>
<dbReference type="Proteomes" id="UP000245423">
    <property type="component" value="Chromosome 1"/>
</dbReference>
<proteinExistence type="predicted"/>
<gene>
    <name evidence="3" type="ORF">CUESP1_1819</name>
</gene>
<dbReference type="RefSeq" id="WP_005586065.1">
    <property type="nucleotide sequence ID" value="NZ_LT669839.1"/>
</dbReference>
<evidence type="ECO:0000313" key="4">
    <source>
        <dbReference type="Proteomes" id="UP000245423"/>
    </source>
</evidence>